<name>A0A6J8AU22_MYTCO</name>
<organism evidence="1 2">
    <name type="scientific">Mytilus coruscus</name>
    <name type="common">Sea mussel</name>
    <dbReference type="NCBI Taxonomy" id="42192"/>
    <lineage>
        <taxon>Eukaryota</taxon>
        <taxon>Metazoa</taxon>
        <taxon>Spiralia</taxon>
        <taxon>Lophotrochozoa</taxon>
        <taxon>Mollusca</taxon>
        <taxon>Bivalvia</taxon>
        <taxon>Autobranchia</taxon>
        <taxon>Pteriomorphia</taxon>
        <taxon>Mytilida</taxon>
        <taxon>Mytiloidea</taxon>
        <taxon>Mytilidae</taxon>
        <taxon>Mytilinae</taxon>
        <taxon>Mytilus</taxon>
    </lineage>
</organism>
<accession>A0A6J8AU22</accession>
<sequence>MNEIDVIERVNKSIEIKDAHIELSSAARANELVGFLEEHFFPYEPISKSIGLESDEDVRQYLLEFLNDNLSVIVVHNQTNEIVACLALALEYDGMPQAKLPNKKYALIMEYLEHKHEDMDVYKRFKCNKSVNFAYCMTYVSTHRLHRGKGLATHVSRAGLLFAKELGPTPVYIHAEGTTLASQKIFENFEFEIIHRFKNEEYEVDGEVIFKNTGDEKEVMCYVKEMH</sequence>
<dbReference type="PANTHER" id="PTHR20905">
    <property type="entry name" value="N-ACETYLTRANSFERASE-RELATED"/>
    <property type="match status" value="1"/>
</dbReference>
<dbReference type="Proteomes" id="UP000507470">
    <property type="component" value="Unassembled WGS sequence"/>
</dbReference>
<keyword evidence="2" id="KW-1185">Reference proteome</keyword>
<dbReference type="InterPro" id="IPR016181">
    <property type="entry name" value="Acyl_CoA_acyltransferase"/>
</dbReference>
<protein>
    <recommendedName>
        <fullName evidence="3">N-acetyltransferase domain-containing protein</fullName>
    </recommendedName>
</protein>
<proteinExistence type="predicted"/>
<dbReference type="AlphaFoldDB" id="A0A6J8AU22"/>
<dbReference type="OrthoDB" id="6050822at2759"/>
<dbReference type="GO" id="GO:0008080">
    <property type="term" value="F:N-acetyltransferase activity"/>
    <property type="evidence" value="ECO:0007669"/>
    <property type="project" value="TreeGrafter"/>
</dbReference>
<dbReference type="EMBL" id="CACVKT020001942">
    <property type="protein sequence ID" value="CAC5373698.1"/>
    <property type="molecule type" value="Genomic_DNA"/>
</dbReference>
<evidence type="ECO:0000313" key="2">
    <source>
        <dbReference type="Proteomes" id="UP000507470"/>
    </source>
</evidence>
<reference evidence="1 2" key="1">
    <citation type="submission" date="2020-06" db="EMBL/GenBank/DDBJ databases">
        <authorList>
            <person name="Li R."/>
            <person name="Bekaert M."/>
        </authorList>
    </citation>
    <scope>NUCLEOTIDE SEQUENCE [LARGE SCALE GENOMIC DNA]</scope>
    <source>
        <strain evidence="2">wild</strain>
    </source>
</reference>
<dbReference type="SUPFAM" id="SSF55729">
    <property type="entry name" value="Acyl-CoA N-acyltransferases (Nat)"/>
    <property type="match status" value="1"/>
</dbReference>
<gene>
    <name evidence="1" type="ORF">MCOR_11361</name>
</gene>
<evidence type="ECO:0008006" key="3">
    <source>
        <dbReference type="Google" id="ProtNLM"/>
    </source>
</evidence>
<dbReference type="Gene3D" id="3.40.630.30">
    <property type="match status" value="1"/>
</dbReference>
<evidence type="ECO:0000313" key="1">
    <source>
        <dbReference type="EMBL" id="CAC5373698.1"/>
    </source>
</evidence>
<dbReference type="PANTHER" id="PTHR20905:SF1">
    <property type="entry name" value="AT07410P-RELATED"/>
    <property type="match status" value="1"/>
</dbReference>